<dbReference type="InterPro" id="IPR011072">
    <property type="entry name" value="HR1_rho-bd"/>
</dbReference>
<protein>
    <submittedName>
        <fullName evidence="8">Rapamycin-insensitive companion of mTOR, middle domain-domain-containing protein</fullName>
    </submittedName>
</protein>
<dbReference type="Pfam" id="PF14664">
    <property type="entry name" value="RICTOR_N"/>
    <property type="match status" value="1"/>
</dbReference>
<dbReference type="PANTHER" id="PTHR13298">
    <property type="entry name" value="CYTOSOLIC REGULATOR PIANISSIMO"/>
    <property type="match status" value="1"/>
</dbReference>
<evidence type="ECO:0000259" key="7">
    <source>
        <dbReference type="SMART" id="SM01310"/>
    </source>
</evidence>
<dbReference type="InterPro" id="IPR036274">
    <property type="entry name" value="HR1_rpt_sf"/>
</dbReference>
<feature type="region of interest" description="Disordered" evidence="3">
    <location>
        <begin position="1"/>
        <end position="20"/>
    </location>
</feature>
<dbReference type="InterPro" id="IPR028267">
    <property type="entry name" value="Pianissimo_N"/>
</dbReference>
<dbReference type="InterPro" id="IPR011989">
    <property type="entry name" value="ARM-like"/>
</dbReference>
<dbReference type="GO" id="GO:0031932">
    <property type="term" value="C:TORC2 complex"/>
    <property type="evidence" value="ECO:0007669"/>
    <property type="project" value="InterPro"/>
</dbReference>
<dbReference type="STRING" id="765915.A0A1Y2HBV8"/>
<feature type="region of interest" description="Disordered" evidence="3">
    <location>
        <begin position="1278"/>
        <end position="1344"/>
    </location>
</feature>
<feature type="compositionally biased region" description="Low complexity" evidence="3">
    <location>
        <begin position="1280"/>
        <end position="1293"/>
    </location>
</feature>
<gene>
    <name evidence="8" type="ORF">BCR44DRAFT_1265162</name>
</gene>
<evidence type="ECO:0000256" key="1">
    <source>
        <dbReference type="ARBA" id="ARBA00008878"/>
    </source>
</evidence>
<dbReference type="Pfam" id="PF14663">
    <property type="entry name" value="RasGEF_N_2"/>
    <property type="match status" value="1"/>
</dbReference>
<dbReference type="SMART" id="SM01303">
    <property type="entry name" value="RasGEF_N_2"/>
    <property type="match status" value="1"/>
</dbReference>
<comment type="similarity">
    <text evidence="1">Belongs to the RICTOR family.</text>
</comment>
<feature type="domain" description="Rapamycin-insensitive companion of mTOR middle" evidence="5">
    <location>
        <begin position="670"/>
        <end position="896"/>
    </location>
</feature>
<feature type="domain" description="Rapamycin-insensitive companion of mTOR" evidence="7">
    <location>
        <begin position="1080"/>
        <end position="1157"/>
    </location>
</feature>
<dbReference type="SMART" id="SM00742">
    <property type="entry name" value="Hr1"/>
    <property type="match status" value="1"/>
</dbReference>
<dbReference type="SMART" id="SM01307">
    <property type="entry name" value="RICTOR_M"/>
    <property type="match status" value="1"/>
</dbReference>
<evidence type="ECO:0000313" key="8">
    <source>
        <dbReference type="EMBL" id="ORZ31474.1"/>
    </source>
</evidence>
<evidence type="ECO:0000256" key="2">
    <source>
        <dbReference type="SAM" id="Coils"/>
    </source>
</evidence>
<keyword evidence="2" id="KW-0175">Coiled coil</keyword>
<evidence type="ECO:0000256" key="3">
    <source>
        <dbReference type="SAM" id="MobiDB-lite"/>
    </source>
</evidence>
<evidence type="ECO:0000259" key="4">
    <source>
        <dbReference type="SMART" id="SM00742"/>
    </source>
</evidence>
<evidence type="ECO:0000313" key="9">
    <source>
        <dbReference type="Proteomes" id="UP000193411"/>
    </source>
</evidence>
<accession>A0A1Y2HBV8</accession>
<dbReference type="Proteomes" id="UP000193411">
    <property type="component" value="Unassembled WGS sequence"/>
</dbReference>
<dbReference type="InterPro" id="IPR029452">
    <property type="entry name" value="RICTOR_V"/>
</dbReference>
<dbReference type="PANTHER" id="PTHR13298:SF11">
    <property type="entry name" value="RAPAMYCIN-INSENSITIVE COMPANION OF MTOR"/>
    <property type="match status" value="1"/>
</dbReference>
<reference evidence="8 9" key="1">
    <citation type="submission" date="2016-07" db="EMBL/GenBank/DDBJ databases">
        <title>Pervasive Adenine N6-methylation of Active Genes in Fungi.</title>
        <authorList>
            <consortium name="DOE Joint Genome Institute"/>
            <person name="Mondo S.J."/>
            <person name="Dannebaum R.O."/>
            <person name="Kuo R.C."/>
            <person name="Labutti K."/>
            <person name="Haridas S."/>
            <person name="Kuo A."/>
            <person name="Salamov A."/>
            <person name="Ahrendt S.R."/>
            <person name="Lipzen A."/>
            <person name="Sullivan W."/>
            <person name="Andreopoulos W.B."/>
            <person name="Clum A."/>
            <person name="Lindquist E."/>
            <person name="Daum C."/>
            <person name="Ramamoorthy G.K."/>
            <person name="Gryganskyi A."/>
            <person name="Culley D."/>
            <person name="Magnuson J.K."/>
            <person name="James T.Y."/>
            <person name="O'Malley M.A."/>
            <person name="Stajich J.E."/>
            <person name="Spatafora J.W."/>
            <person name="Visel A."/>
            <person name="Grigoriev I.V."/>
        </authorList>
    </citation>
    <scope>NUCLEOTIDE SEQUENCE [LARGE SCALE GENOMIC DNA]</scope>
    <source>
        <strain evidence="8 9">PL171</strain>
    </source>
</reference>
<dbReference type="Gene3D" id="1.25.10.10">
    <property type="entry name" value="Leucine-rich Repeat Variant"/>
    <property type="match status" value="1"/>
</dbReference>
<evidence type="ECO:0000259" key="6">
    <source>
        <dbReference type="SMART" id="SM01308"/>
    </source>
</evidence>
<feature type="domain" description="REM-1" evidence="4">
    <location>
        <begin position="26"/>
        <end position="95"/>
    </location>
</feature>
<dbReference type="InterPro" id="IPR029453">
    <property type="entry name" value="Rictor_IV"/>
</dbReference>
<dbReference type="OrthoDB" id="271111at2759"/>
<comment type="caution">
    <text evidence="8">The sequence shown here is derived from an EMBL/GenBank/DDBJ whole genome shotgun (WGS) entry which is preliminary data.</text>
</comment>
<dbReference type="GO" id="GO:0038203">
    <property type="term" value="P:TORC2 signaling"/>
    <property type="evidence" value="ECO:0007669"/>
    <property type="project" value="TreeGrafter"/>
</dbReference>
<dbReference type="EMBL" id="MCFL01000059">
    <property type="protein sequence ID" value="ORZ31474.1"/>
    <property type="molecule type" value="Genomic_DNA"/>
</dbReference>
<dbReference type="InterPro" id="IPR016024">
    <property type="entry name" value="ARM-type_fold"/>
</dbReference>
<dbReference type="Pfam" id="PF14668">
    <property type="entry name" value="RICTOR_V"/>
    <property type="match status" value="1"/>
</dbReference>
<dbReference type="SUPFAM" id="SSF46585">
    <property type="entry name" value="HR1 repeat"/>
    <property type="match status" value="1"/>
</dbReference>
<keyword evidence="9" id="KW-1185">Reference proteome</keyword>
<dbReference type="Pfam" id="PF02185">
    <property type="entry name" value="HR1"/>
    <property type="match status" value="1"/>
</dbReference>
<dbReference type="Gene3D" id="1.10.287.160">
    <property type="entry name" value="HR1 repeat"/>
    <property type="match status" value="1"/>
</dbReference>
<sequence>MFQPQPQPPPQPPAPADPTDPAAIEAKIAEINHQLLIETKIKIGAENMLQISQSGALKGSTVPRSDVIVQLNRAKQRIAELSQRLEHYQNLRQTTLAPPADAKWRNRAGSTPSDAYESAMYSNMRKAPSSMDVVGLGPDGSRRRSAPQIDSKGRPIGEHVRRYAPTMQDVVNTLNTKPPLEDLQLEALDNFVRIVKQESHDSVSVSLSTKLMCIIPYLTAHGDLVRASAYRALRYLSTSEDSVQLMLMYRIDVYMLRALTRESRRLTEKEQLIKLLRSWIDIAFHHLLVPSAAPPTPSLIVTPPALSPTLSSQFELQQPLVKSTLMRILVALADHPEDKLRLLSIETLAELALSPAHLPLLAQAGGIRSLCSGMLDCPREVTEFIALTLLTIVDDPTTRQFVRRGVDIEIVASAFSDAYGRGQQLEERLASATRAVLALLRHWTGILYLVQDDRRVVRAMVDALRIPYDEHRLAVLSLLQSLFRSDDPRDYSPKPERLDLQGHTTSLLLLVFIKSGLFEALIDLIGQSPPQVMDKATGLIGSLIELCNQLLPEHIAVEVQSLPGLFDLASRFRTTEQVRHRAIAALAHIDESAGAKPSVMAAAAAVAASSAAGGGLVGFMPSGSRVPSNMSAAAAGIDAGGYGGVGPSAALSNASRMRTDQVKVQMGLAMDDSTFRAMLLDSGVLSAKAREYTKWDWAVVTELLQGPLLSARRVDETLKSTKFFKRLASFFRPSKRLFCDLPVNRAHVRFIKIGALFVNCLLMSSEGGRFLADNRLLHDIASALAGVDPNREGSTSHQLLAVSRLEKTLTMGYFTLVGSMAKSEMGLQLLGHFRFFTLFYHLSEISARTDIMRVLIVSLDYSKEGHCRILLSKFLTSSIPDIRVFATQHLGTVLKSSPTPENLEWIVPLLLTQLYDPLQHVQQLAIGILDAACEFESKTKSAIVQLSPTLDHLGEVGNPLFIRLLSTSEGFEYLKTTGYIDKEYARWCDYAFRTYVDRMEMSFHRSIAKTLRSQSPFERGKYDDVLFYGSSIDNGWTLPHFFGELAKTLEGVQLLRTHPHFRRMCDELRDQWQTLATSNPGHVKAILWMIGHIGCTKTGIMYLQDEAALGGDILSVVCDIAAECSVLSVRGTAFHALGLVAKTARGRERLEEYGWVCDMEHGFVLPYELEDLIEIAEWNHNDSDSRLTERLDSVINLKEMDVVSREILEAIAALNNQVLNKTSLRNLMRLRSQYPKHFQSCALYLNVVRLYDKLQFRFAARKFIEDRFDQLHLRNLHLHSSPSSSPTTATSSSSPPPSTMGGTHLAHPVVGPHTRQPPVHVTRRSLRSRSTRTDRPRNLSAGRAAVAPVVEMPQMTRLSMIRSLRPLLPSRSMMRSKGA</sequence>
<dbReference type="SMART" id="SM01308">
    <property type="entry name" value="RICTOR_N"/>
    <property type="match status" value="1"/>
</dbReference>
<dbReference type="InterPro" id="IPR029451">
    <property type="entry name" value="RICTOR_M"/>
</dbReference>
<name>A0A1Y2HBV8_9FUNG</name>
<organism evidence="8 9">
    <name type="scientific">Catenaria anguillulae PL171</name>
    <dbReference type="NCBI Taxonomy" id="765915"/>
    <lineage>
        <taxon>Eukaryota</taxon>
        <taxon>Fungi</taxon>
        <taxon>Fungi incertae sedis</taxon>
        <taxon>Blastocladiomycota</taxon>
        <taxon>Blastocladiomycetes</taxon>
        <taxon>Blastocladiales</taxon>
        <taxon>Catenariaceae</taxon>
        <taxon>Catenaria</taxon>
    </lineage>
</organism>
<feature type="compositionally biased region" description="Basic residues" evidence="3">
    <location>
        <begin position="1321"/>
        <end position="1330"/>
    </location>
</feature>
<dbReference type="SUPFAM" id="SSF48371">
    <property type="entry name" value="ARM repeat"/>
    <property type="match status" value="1"/>
</dbReference>
<evidence type="ECO:0000259" key="5">
    <source>
        <dbReference type="SMART" id="SM01307"/>
    </source>
</evidence>
<dbReference type="Pfam" id="PF14666">
    <property type="entry name" value="RICTOR_M"/>
    <property type="match status" value="1"/>
</dbReference>
<feature type="compositionally biased region" description="Pro residues" evidence="3">
    <location>
        <begin position="1"/>
        <end position="18"/>
    </location>
</feature>
<feature type="coiled-coil region" evidence="2">
    <location>
        <begin position="64"/>
        <end position="91"/>
    </location>
</feature>
<proteinExistence type="inferred from homology"/>
<feature type="domain" description="Rapamycin-insensitive companion of mTOR N-terminal" evidence="6">
    <location>
        <begin position="185"/>
        <end position="552"/>
    </location>
</feature>
<dbReference type="InterPro" id="IPR028268">
    <property type="entry name" value="Pianissimo_fam"/>
</dbReference>
<dbReference type="SMART" id="SM01310">
    <property type="entry name" value="RICTOR_V"/>
    <property type="match status" value="1"/>
</dbReference>